<dbReference type="InterPro" id="IPR038078">
    <property type="entry name" value="PhoU-like_sf"/>
</dbReference>
<dbReference type="InterPro" id="IPR003841">
    <property type="entry name" value="Na/Pi_transpt"/>
</dbReference>
<evidence type="ECO:0000256" key="5">
    <source>
        <dbReference type="ARBA" id="ARBA00023136"/>
    </source>
</evidence>
<dbReference type="Pfam" id="PF02690">
    <property type="entry name" value="Na_Pi_cotrans"/>
    <property type="match status" value="2"/>
</dbReference>
<proteinExistence type="predicted"/>
<keyword evidence="5 7" id="KW-0472">Membrane</keyword>
<feature type="transmembrane region" description="Helical" evidence="7">
    <location>
        <begin position="217"/>
        <end position="245"/>
    </location>
</feature>
<dbReference type="GO" id="GO:0005436">
    <property type="term" value="F:sodium:phosphate symporter activity"/>
    <property type="evidence" value="ECO:0007669"/>
    <property type="project" value="InterPro"/>
</dbReference>
<reference evidence="9 10" key="1">
    <citation type="submission" date="2019-03" db="EMBL/GenBank/DDBJ databases">
        <title>Subsurface microbial communities from deep shales in Ohio and West Virginia, USA.</title>
        <authorList>
            <person name="Wrighton K."/>
        </authorList>
    </citation>
    <scope>NUCLEOTIDE SEQUENCE [LARGE SCALE GENOMIC DNA]</scope>
    <source>
        <strain evidence="9 10">MSL 6dP</strain>
    </source>
</reference>
<protein>
    <submittedName>
        <fullName evidence="9">Phosphate:Na+ symporter</fullName>
    </submittedName>
</protein>
<feature type="transmembrane region" description="Helical" evidence="7">
    <location>
        <begin position="251"/>
        <end position="271"/>
    </location>
</feature>
<keyword evidence="6" id="KW-0175">Coiled coil</keyword>
<evidence type="ECO:0000256" key="7">
    <source>
        <dbReference type="SAM" id="Phobius"/>
    </source>
</evidence>
<keyword evidence="10" id="KW-1185">Reference proteome</keyword>
<dbReference type="InterPro" id="IPR004633">
    <property type="entry name" value="NaPi_cotrn-rel/YqeW-like"/>
</dbReference>
<dbReference type="NCBIfam" id="NF037997">
    <property type="entry name" value="Na_Pi_symport"/>
    <property type="match status" value="1"/>
</dbReference>
<sequence length="590" mass="65310">MRFTYISIINFINLRGIRHFLSKNKYVWDFFIFDFIFGKGRFCLSLEMIFSLLGGLGLFIYGMKQMGDGLQKSAGSKLKRLIEMLTTNRVAGVLVGTGVTAIIQSSSATTVMVVGFVNAGLMTLKQSIGVIIGANIGTTITAQLISFKLSHYSLHAIAIGSVLYLFSKKDRTKHLGQVLLGFGILFLGMTIMKDTMKPLRDSEAFVHAMRTFGKSPILGVLVGTIMTVMVQSSSASIGILISLLSVGVIDYHAAVPILLGDNIGTTITAILSSIGTNRNAKRAAAAHTVFNVIGSLVFLTVLYIIPNFTGVLETFFTNRALSAGHEVNSVRMIANTHSAFNIINALIWLPFVPFIVKLVNYIVPGEDEDIKRGLSYLDERMLETPSVAAQQLKHEVARMLEISSDMVSDAKEAFKTENKDLIKSIQKKEEIINELEEELLVFLTKIPQAGLSEEDIKMIDMYFIIIDAIESVADDADSLAKLLIELSESKNEFSKDAQDSVENIFDIILEILEKTYKLVDVENLSLATELIKSEQYVDDLQLQYREEHMKRLSKGSCVPGAAIIYLETLEKLEHISDQSADIAHTYIENK</sequence>
<keyword evidence="2" id="KW-1003">Cell membrane</keyword>
<accession>A0A4R8HQP9</accession>
<dbReference type="AlphaFoldDB" id="A0A4R8HQP9"/>
<evidence type="ECO:0000256" key="3">
    <source>
        <dbReference type="ARBA" id="ARBA00022692"/>
    </source>
</evidence>
<dbReference type="Gene3D" id="1.20.58.220">
    <property type="entry name" value="Phosphate transport system protein phou homolog 2, domain 2"/>
    <property type="match status" value="1"/>
</dbReference>
<feature type="transmembrane region" description="Helical" evidence="7">
    <location>
        <begin position="44"/>
        <end position="63"/>
    </location>
</feature>
<dbReference type="PANTHER" id="PTHR10010:SF46">
    <property type="entry name" value="SODIUM-DEPENDENT PHOSPHATE TRANSPORT PROTEIN 2B"/>
    <property type="match status" value="1"/>
</dbReference>
<dbReference type="NCBIfam" id="TIGR00704">
    <property type="entry name" value="NaPi_cotrn_rel"/>
    <property type="match status" value="1"/>
</dbReference>
<keyword evidence="3 7" id="KW-0812">Transmembrane</keyword>
<evidence type="ECO:0000313" key="9">
    <source>
        <dbReference type="EMBL" id="TDX59321.1"/>
    </source>
</evidence>
<keyword evidence="4 7" id="KW-1133">Transmembrane helix</keyword>
<gene>
    <name evidence="9" type="ORF">C7959_101209</name>
</gene>
<feature type="transmembrane region" description="Helical" evidence="7">
    <location>
        <begin position="283"/>
        <end position="305"/>
    </location>
</feature>
<feature type="domain" description="PhoU" evidence="8">
    <location>
        <begin position="397"/>
        <end position="482"/>
    </location>
</feature>
<dbReference type="Proteomes" id="UP000295832">
    <property type="component" value="Unassembled WGS sequence"/>
</dbReference>
<feature type="domain" description="PhoU" evidence="8">
    <location>
        <begin position="503"/>
        <end position="584"/>
    </location>
</feature>
<dbReference type="Pfam" id="PF01895">
    <property type="entry name" value="PhoU"/>
    <property type="match status" value="2"/>
</dbReference>
<dbReference type="InterPro" id="IPR026022">
    <property type="entry name" value="PhoU_dom"/>
</dbReference>
<dbReference type="GO" id="GO:0044341">
    <property type="term" value="P:sodium-dependent phosphate transport"/>
    <property type="evidence" value="ECO:0007669"/>
    <property type="project" value="InterPro"/>
</dbReference>
<evidence type="ECO:0000256" key="4">
    <source>
        <dbReference type="ARBA" id="ARBA00022989"/>
    </source>
</evidence>
<organism evidence="9 10">
    <name type="scientific">Orenia marismortui</name>
    <dbReference type="NCBI Taxonomy" id="46469"/>
    <lineage>
        <taxon>Bacteria</taxon>
        <taxon>Bacillati</taxon>
        <taxon>Bacillota</taxon>
        <taxon>Clostridia</taxon>
        <taxon>Halanaerobiales</taxon>
        <taxon>Halobacteroidaceae</taxon>
        <taxon>Orenia</taxon>
    </lineage>
</organism>
<dbReference type="SUPFAM" id="SSF109755">
    <property type="entry name" value="PhoU-like"/>
    <property type="match status" value="1"/>
</dbReference>
<feature type="coiled-coil region" evidence="6">
    <location>
        <begin position="418"/>
        <end position="445"/>
    </location>
</feature>
<name>A0A4R8HQP9_9FIRM</name>
<feature type="transmembrane region" description="Helical" evidence="7">
    <location>
        <begin position="178"/>
        <end position="196"/>
    </location>
</feature>
<evidence type="ECO:0000256" key="1">
    <source>
        <dbReference type="ARBA" id="ARBA00004651"/>
    </source>
</evidence>
<comment type="subcellular location">
    <subcellularLocation>
        <location evidence="1">Cell membrane</location>
        <topology evidence="1">Multi-pass membrane protein</topology>
    </subcellularLocation>
</comment>
<evidence type="ECO:0000313" key="10">
    <source>
        <dbReference type="Proteomes" id="UP000295832"/>
    </source>
</evidence>
<evidence type="ECO:0000259" key="8">
    <source>
        <dbReference type="Pfam" id="PF01895"/>
    </source>
</evidence>
<evidence type="ECO:0000256" key="6">
    <source>
        <dbReference type="SAM" id="Coils"/>
    </source>
</evidence>
<dbReference type="EMBL" id="SOEG01000001">
    <property type="protein sequence ID" value="TDX59321.1"/>
    <property type="molecule type" value="Genomic_DNA"/>
</dbReference>
<comment type="caution">
    <text evidence="9">The sequence shown here is derived from an EMBL/GenBank/DDBJ whole genome shotgun (WGS) entry which is preliminary data.</text>
</comment>
<dbReference type="PANTHER" id="PTHR10010">
    <property type="entry name" value="SOLUTE CARRIER FAMILY 34 SODIUM PHOSPHATE , MEMBER 2-RELATED"/>
    <property type="match status" value="1"/>
</dbReference>
<evidence type="ECO:0000256" key="2">
    <source>
        <dbReference type="ARBA" id="ARBA00022475"/>
    </source>
</evidence>
<dbReference type="GO" id="GO:0005886">
    <property type="term" value="C:plasma membrane"/>
    <property type="evidence" value="ECO:0007669"/>
    <property type="project" value="UniProtKB-SubCell"/>
</dbReference>